<dbReference type="PANTHER" id="PTHR46696:SF1">
    <property type="entry name" value="CYTOCHROME P450 YJIB-RELATED"/>
    <property type="match status" value="1"/>
</dbReference>
<protein>
    <submittedName>
        <fullName evidence="2">Cytochrome P450</fullName>
    </submittedName>
</protein>
<evidence type="ECO:0000256" key="1">
    <source>
        <dbReference type="ARBA" id="ARBA00010617"/>
    </source>
</evidence>
<evidence type="ECO:0000313" key="3">
    <source>
        <dbReference type="Proteomes" id="UP001500325"/>
    </source>
</evidence>
<dbReference type="Proteomes" id="UP001500325">
    <property type="component" value="Unassembled WGS sequence"/>
</dbReference>
<gene>
    <name evidence="2" type="ORF">GCM10023215_29930</name>
</gene>
<reference evidence="3" key="1">
    <citation type="journal article" date="2019" name="Int. J. Syst. Evol. Microbiol.">
        <title>The Global Catalogue of Microorganisms (GCM) 10K type strain sequencing project: providing services to taxonomists for standard genome sequencing and annotation.</title>
        <authorList>
            <consortium name="The Broad Institute Genomics Platform"/>
            <consortium name="The Broad Institute Genome Sequencing Center for Infectious Disease"/>
            <person name="Wu L."/>
            <person name="Ma J."/>
        </authorList>
    </citation>
    <scope>NUCLEOTIDE SEQUENCE [LARGE SCALE GENOMIC DNA]</scope>
    <source>
        <strain evidence="3">JCM 18055</strain>
    </source>
</reference>
<organism evidence="2 3">
    <name type="scientific">Pseudonocardia yuanmonensis</name>
    <dbReference type="NCBI Taxonomy" id="1095914"/>
    <lineage>
        <taxon>Bacteria</taxon>
        <taxon>Bacillati</taxon>
        <taxon>Actinomycetota</taxon>
        <taxon>Actinomycetes</taxon>
        <taxon>Pseudonocardiales</taxon>
        <taxon>Pseudonocardiaceae</taxon>
        <taxon>Pseudonocardia</taxon>
    </lineage>
</organism>
<dbReference type="InterPro" id="IPR001128">
    <property type="entry name" value="Cyt_P450"/>
</dbReference>
<accession>A0ABP8WJZ9</accession>
<proteinExistence type="inferred from homology"/>
<sequence>MTTTASSLRPTDPDLYAGPALLDPYPHYSWLREQGPAVFHPARGVWLVPGYAEAVRVLRSHGEFVSGDGVAYADATGRERYPLLESDPPIHTRIRRAMQPSFAKGKIEQLRGGVEAAAVAIADEALTLGEIDAVKVIAQPMPDRAIELLTGLTPPSAETLVAWSDATVRAQEPEASPQHAARLHEALNWLVSDGVAGLPEASLGHVILQLGGERGGLEEGTERLMTLASIWLAGIDSTGALLGNAIDAFIEHPDQWELLRRRPDLIPNAVEELLRYEAPFRIFYRRTRAETELAGVRIPAGATVGAMLGSAGRDPRQFPDPDRLDLTRDNARTHLAFGASIHLCLGQPLARMEVTSMLTELTRRVQRFERAGEPVRSPSKTMRKFDSLPVRVVPTEGARG</sequence>
<dbReference type="Pfam" id="PF00067">
    <property type="entry name" value="p450"/>
    <property type="match status" value="1"/>
</dbReference>
<dbReference type="InterPro" id="IPR002401">
    <property type="entry name" value="Cyt_P450_E_grp-I"/>
</dbReference>
<dbReference type="InterPro" id="IPR036396">
    <property type="entry name" value="Cyt_P450_sf"/>
</dbReference>
<dbReference type="Gene3D" id="1.10.630.10">
    <property type="entry name" value="Cytochrome P450"/>
    <property type="match status" value="1"/>
</dbReference>
<dbReference type="RefSeq" id="WP_345381108.1">
    <property type="nucleotide sequence ID" value="NZ_BAABIC010000009.1"/>
</dbReference>
<comment type="similarity">
    <text evidence="1">Belongs to the cytochrome P450 family.</text>
</comment>
<dbReference type="PANTHER" id="PTHR46696">
    <property type="entry name" value="P450, PUTATIVE (EUROFUNG)-RELATED"/>
    <property type="match status" value="1"/>
</dbReference>
<evidence type="ECO:0000313" key="2">
    <source>
        <dbReference type="EMBL" id="GAA4691097.1"/>
    </source>
</evidence>
<comment type="caution">
    <text evidence="2">The sequence shown here is derived from an EMBL/GenBank/DDBJ whole genome shotgun (WGS) entry which is preliminary data.</text>
</comment>
<keyword evidence="3" id="KW-1185">Reference proteome</keyword>
<dbReference type="SUPFAM" id="SSF48264">
    <property type="entry name" value="Cytochrome P450"/>
    <property type="match status" value="1"/>
</dbReference>
<dbReference type="PRINTS" id="PR00463">
    <property type="entry name" value="EP450I"/>
</dbReference>
<dbReference type="EMBL" id="BAABIC010000009">
    <property type="protein sequence ID" value="GAA4691097.1"/>
    <property type="molecule type" value="Genomic_DNA"/>
</dbReference>
<name>A0ABP8WJZ9_9PSEU</name>